<keyword evidence="4" id="KW-1185">Reference proteome</keyword>
<sequence>MAAVKIVYGAACIKDDFQDVETLTKVFDVLEKYNVKAIDTAFMYGESETFLGEANASKRFIIDTKQRGGLNKADRENVLAEAKSSQEKLKSTVDVFYLHAPDYNTPFEETLEAVNEVYKSGFFKRFGLSNFKAQDVQKLFDIAKEKGYVLPTVYQGNYNAVARLQEEQLFPTLRKLGISFYAYSPMAGGFFAKTKQYILDGKGRFDTSTFIGKLYSKLYNRPSYLEALDTWDDIAKEEGVTKTNLAYRWVRYNSILKPEHGDAIIIGGSTIEQIEQTLGAINEGPLSEKAAKRIDDEVWATIKNDAAVDMFHDAVLESA</sequence>
<protein>
    <submittedName>
        <fullName evidence="3">Aldo/keto reductase</fullName>
    </submittedName>
</protein>
<accession>A0A9P4Q7B5</accession>
<evidence type="ECO:0000313" key="4">
    <source>
        <dbReference type="Proteomes" id="UP000799441"/>
    </source>
</evidence>
<dbReference type="InterPro" id="IPR036812">
    <property type="entry name" value="NAD(P)_OxRdtase_dom_sf"/>
</dbReference>
<evidence type="ECO:0000259" key="2">
    <source>
        <dbReference type="Pfam" id="PF00248"/>
    </source>
</evidence>
<dbReference type="Proteomes" id="UP000799441">
    <property type="component" value="Unassembled WGS sequence"/>
</dbReference>
<dbReference type="EMBL" id="MU003793">
    <property type="protein sequence ID" value="KAF2721104.1"/>
    <property type="molecule type" value="Genomic_DNA"/>
</dbReference>
<dbReference type="Pfam" id="PF00248">
    <property type="entry name" value="Aldo_ket_red"/>
    <property type="match status" value="1"/>
</dbReference>
<dbReference type="Gene3D" id="3.20.20.100">
    <property type="entry name" value="NADP-dependent oxidoreductase domain"/>
    <property type="match status" value="1"/>
</dbReference>
<keyword evidence="1" id="KW-0560">Oxidoreductase</keyword>
<gene>
    <name evidence="3" type="ORF">K431DRAFT_312803</name>
</gene>
<dbReference type="SUPFAM" id="SSF51430">
    <property type="entry name" value="NAD(P)-linked oxidoreductase"/>
    <property type="match status" value="1"/>
</dbReference>
<dbReference type="AlphaFoldDB" id="A0A9P4Q7B5"/>
<proteinExistence type="predicted"/>
<dbReference type="PANTHER" id="PTHR43364">
    <property type="entry name" value="NADH-SPECIFIC METHYLGLYOXAL REDUCTASE-RELATED"/>
    <property type="match status" value="1"/>
</dbReference>
<feature type="domain" description="NADP-dependent oxidoreductase" evidence="2">
    <location>
        <begin position="5"/>
        <end position="296"/>
    </location>
</feature>
<dbReference type="PANTHER" id="PTHR43364:SF4">
    <property type="entry name" value="NAD(P)-LINKED OXIDOREDUCTASE SUPERFAMILY PROTEIN"/>
    <property type="match status" value="1"/>
</dbReference>
<dbReference type="GO" id="GO:0016491">
    <property type="term" value="F:oxidoreductase activity"/>
    <property type="evidence" value="ECO:0007669"/>
    <property type="project" value="UniProtKB-KW"/>
</dbReference>
<dbReference type="InterPro" id="IPR050523">
    <property type="entry name" value="AKR_Detox_Biosynth"/>
</dbReference>
<evidence type="ECO:0000313" key="3">
    <source>
        <dbReference type="EMBL" id="KAF2721104.1"/>
    </source>
</evidence>
<name>A0A9P4Q7B5_9PEZI</name>
<organism evidence="3 4">
    <name type="scientific">Polychaeton citri CBS 116435</name>
    <dbReference type="NCBI Taxonomy" id="1314669"/>
    <lineage>
        <taxon>Eukaryota</taxon>
        <taxon>Fungi</taxon>
        <taxon>Dikarya</taxon>
        <taxon>Ascomycota</taxon>
        <taxon>Pezizomycotina</taxon>
        <taxon>Dothideomycetes</taxon>
        <taxon>Dothideomycetidae</taxon>
        <taxon>Capnodiales</taxon>
        <taxon>Capnodiaceae</taxon>
        <taxon>Polychaeton</taxon>
    </lineage>
</organism>
<evidence type="ECO:0000256" key="1">
    <source>
        <dbReference type="ARBA" id="ARBA00023002"/>
    </source>
</evidence>
<dbReference type="InterPro" id="IPR023210">
    <property type="entry name" value="NADP_OxRdtase_dom"/>
</dbReference>
<dbReference type="OrthoDB" id="48988at2759"/>
<reference evidence="3" key="1">
    <citation type="journal article" date="2020" name="Stud. Mycol.">
        <title>101 Dothideomycetes genomes: a test case for predicting lifestyles and emergence of pathogens.</title>
        <authorList>
            <person name="Haridas S."/>
            <person name="Albert R."/>
            <person name="Binder M."/>
            <person name="Bloem J."/>
            <person name="Labutti K."/>
            <person name="Salamov A."/>
            <person name="Andreopoulos B."/>
            <person name="Baker S."/>
            <person name="Barry K."/>
            <person name="Bills G."/>
            <person name="Bluhm B."/>
            <person name="Cannon C."/>
            <person name="Castanera R."/>
            <person name="Culley D."/>
            <person name="Daum C."/>
            <person name="Ezra D."/>
            <person name="Gonzalez J."/>
            <person name="Henrissat B."/>
            <person name="Kuo A."/>
            <person name="Liang C."/>
            <person name="Lipzen A."/>
            <person name="Lutzoni F."/>
            <person name="Magnuson J."/>
            <person name="Mondo S."/>
            <person name="Nolan M."/>
            <person name="Ohm R."/>
            <person name="Pangilinan J."/>
            <person name="Park H.-J."/>
            <person name="Ramirez L."/>
            <person name="Alfaro M."/>
            <person name="Sun H."/>
            <person name="Tritt A."/>
            <person name="Yoshinaga Y."/>
            <person name="Zwiers L.-H."/>
            <person name="Turgeon B."/>
            <person name="Goodwin S."/>
            <person name="Spatafora J."/>
            <person name="Crous P."/>
            <person name="Grigoriev I."/>
        </authorList>
    </citation>
    <scope>NUCLEOTIDE SEQUENCE</scope>
    <source>
        <strain evidence="3">CBS 116435</strain>
    </source>
</reference>
<dbReference type="CDD" id="cd19075">
    <property type="entry name" value="AKR_AKR7A1-5"/>
    <property type="match status" value="1"/>
</dbReference>
<comment type="caution">
    <text evidence="3">The sequence shown here is derived from an EMBL/GenBank/DDBJ whole genome shotgun (WGS) entry which is preliminary data.</text>
</comment>